<feature type="region of interest" description="Disordered" evidence="1">
    <location>
        <begin position="154"/>
        <end position="191"/>
    </location>
</feature>
<name>A0A8K0JKE8_9TREE</name>
<protein>
    <submittedName>
        <fullName evidence="3">Uncharacterized protein</fullName>
    </submittedName>
</protein>
<comment type="caution">
    <text evidence="3">The sequence shown here is derived from an EMBL/GenBank/DDBJ whole genome shotgun (WGS) entry which is preliminary data.</text>
</comment>
<proteinExistence type="predicted"/>
<keyword evidence="2" id="KW-0812">Transmembrane</keyword>
<accession>A0A8K0JKE8</accession>
<organism evidence="3 4">
    <name type="scientific">Filobasidium floriforme</name>
    <dbReference type="NCBI Taxonomy" id="5210"/>
    <lineage>
        <taxon>Eukaryota</taxon>
        <taxon>Fungi</taxon>
        <taxon>Dikarya</taxon>
        <taxon>Basidiomycota</taxon>
        <taxon>Agaricomycotina</taxon>
        <taxon>Tremellomycetes</taxon>
        <taxon>Filobasidiales</taxon>
        <taxon>Filobasidiaceae</taxon>
        <taxon>Filobasidium</taxon>
    </lineage>
</organism>
<dbReference type="AlphaFoldDB" id="A0A8K0JKE8"/>
<evidence type="ECO:0000313" key="4">
    <source>
        <dbReference type="Proteomes" id="UP000812966"/>
    </source>
</evidence>
<keyword evidence="2" id="KW-0472">Membrane</keyword>
<evidence type="ECO:0000256" key="1">
    <source>
        <dbReference type="SAM" id="MobiDB-lite"/>
    </source>
</evidence>
<dbReference type="Proteomes" id="UP000812966">
    <property type="component" value="Unassembled WGS sequence"/>
</dbReference>
<feature type="transmembrane region" description="Helical" evidence="2">
    <location>
        <begin position="7"/>
        <end position="30"/>
    </location>
</feature>
<feature type="compositionally biased region" description="Acidic residues" evidence="1">
    <location>
        <begin position="180"/>
        <end position="189"/>
    </location>
</feature>
<keyword evidence="2" id="KW-1133">Transmembrane helix</keyword>
<evidence type="ECO:0000256" key="2">
    <source>
        <dbReference type="SAM" id="Phobius"/>
    </source>
</evidence>
<gene>
    <name evidence="3" type="ORF">FFLO_03824</name>
</gene>
<evidence type="ECO:0000313" key="3">
    <source>
        <dbReference type="EMBL" id="KAG7532136.1"/>
    </source>
</evidence>
<reference evidence="3" key="1">
    <citation type="submission" date="2020-04" db="EMBL/GenBank/DDBJ databases">
        <title>Analysis of mating type loci in Filobasidium floriforme.</title>
        <authorList>
            <person name="Nowrousian M."/>
        </authorList>
    </citation>
    <scope>NUCLEOTIDE SEQUENCE</scope>
    <source>
        <strain evidence="3">CBS 6242</strain>
    </source>
</reference>
<dbReference type="OrthoDB" id="630188at2759"/>
<sequence length="525" mass="59861">MTRQRNFALIRIAVVLLIFVFTSVLLGGILSQNLDLDLPLRWTPNGFTVMFGSDYYSNTISWRYNNNNNNNNNYNNDDNDNDNNICSVEDIVYGEWLDDKPLRSLEEVTERYQLAPEWNNACSPISSTNGTSHDLSDTTVRTIKVASPYLVPRRKEKGRSYNGARRSSSSREPLRQDELGTQEDEDEEEGFRRCTMLKPDRRGLIKRLLRSRNGLVLIGDSITEHQGQVLITMFGRDITDGLLEATSSGMWENGLHLVPSHPEIPSLLAEAGVTEDRLRTPLIKFWRHHHLATDLEKVSAFAFAGDRYSLNPERETGKDWYEPMIEQATRTEVFIRPDSEALEEPTMIVLNLGAHLVWYELGKDLTPLDYLEGMENIVNMMEEKLRNAPIPLSPVIRTMAPGHVGCATAWQPDNYQTGFRSEADIRANAHNYNTFSSFNGIMWKARSSSRAPGAFDFMADPELDSAGRNPGFRVMDVWPMSAKRADAHLAPGNDCLHWCRVGVQNYWADLMFHMMLDESRNHDYM</sequence>
<dbReference type="EMBL" id="JABELV010000073">
    <property type="protein sequence ID" value="KAG7532136.1"/>
    <property type="molecule type" value="Genomic_DNA"/>
</dbReference>
<keyword evidence="4" id="KW-1185">Reference proteome</keyword>